<keyword evidence="3" id="KW-0227">DNA damage</keyword>
<gene>
    <name evidence="8" type="ORF">AFUS01_LOCUS18783</name>
</gene>
<dbReference type="GO" id="GO:0006281">
    <property type="term" value="P:DNA repair"/>
    <property type="evidence" value="ECO:0007669"/>
    <property type="project" value="InterPro"/>
</dbReference>
<evidence type="ECO:0000256" key="1">
    <source>
        <dbReference type="ARBA" id="ARBA00004123"/>
    </source>
</evidence>
<evidence type="ECO:0000256" key="6">
    <source>
        <dbReference type="ARBA" id="ARBA00023306"/>
    </source>
</evidence>
<evidence type="ECO:0000313" key="8">
    <source>
        <dbReference type="EMBL" id="CAG7730113.1"/>
    </source>
</evidence>
<accession>A0A8J2NXH2</accession>
<proteinExistence type="predicted"/>
<evidence type="ECO:0000256" key="5">
    <source>
        <dbReference type="ARBA" id="ARBA00023242"/>
    </source>
</evidence>
<dbReference type="PANTHER" id="PTHR12172:SF0">
    <property type="entry name" value="CELL CYCLE CHECKPOINT PROTEIN RAD17"/>
    <property type="match status" value="1"/>
</dbReference>
<dbReference type="Proteomes" id="UP000708208">
    <property type="component" value="Unassembled WGS sequence"/>
</dbReference>
<evidence type="ECO:0000256" key="3">
    <source>
        <dbReference type="ARBA" id="ARBA00022763"/>
    </source>
</evidence>
<evidence type="ECO:0000256" key="2">
    <source>
        <dbReference type="ARBA" id="ARBA00022741"/>
    </source>
</evidence>
<dbReference type="GO" id="GO:0003689">
    <property type="term" value="F:DNA clamp loader activity"/>
    <property type="evidence" value="ECO:0007669"/>
    <property type="project" value="TreeGrafter"/>
</dbReference>
<keyword evidence="5" id="KW-0539">Nucleus</keyword>
<name>A0A8J2NXH2_9HEXA</name>
<dbReference type="InterPro" id="IPR004582">
    <property type="entry name" value="Checkpoint_prot_Rad17_Rad24"/>
</dbReference>
<reference evidence="8" key="1">
    <citation type="submission" date="2021-06" db="EMBL/GenBank/DDBJ databases">
        <authorList>
            <person name="Hodson N. C."/>
            <person name="Mongue J. A."/>
            <person name="Jaron S. K."/>
        </authorList>
    </citation>
    <scope>NUCLEOTIDE SEQUENCE</scope>
</reference>
<sequence>MPPKITLKRRKRTDTSFEERQQLIHEIDSDDEEIQVIASKKTRHAACGDQIGDPPICPSKTASAREGSKKERGKSLRGEPDQATPSISSVSVVGTGIKGKMNLQKLEAMARATTKIKEEYTKAQSNEKDCLPWVDRNFPKDLEEHFVHKKKVNDLRVWLQNSLNADQCQSRICLLTGPTGSGKTATAYLLANELEMEIKEWINPMSLTQYEENRNFTDEIYGRSQTELFSDFLLRSSQYSALPVKGKKKLRNKIVVVEDIPNQFFRDTEAFHNILRNFQGCGTSPVIFIVGDNASGSNPMRLFTNGLLQELGIVQISFNSVAPTLMVKFMALVCSRENVTVQQPILEGVAAASGGDMRCAINTLQFKILQEKPVTKENGGFKRPLPRVTKVTRDKMLKSEELAHKDESLFLFRALGKVLYNKRNRSAVSTVEDQLHKDLLNQKREFSCEDDPEDIAHKVEVSTGTFIGFLSQNYVNFFTSIEEVSKAARYISDAEVLLSNWNYEDCSYGSNNFKGQDRKDQLALSIAIRGLMHSNTIPVSSRWRPLKKPLCSDVDIKNKQIVDRTRHLFPTLNSFLEGFYHEDIPFLAKITKGNVLNQDQRKLVNEVGIFKDLRNTYKPKWTETLDEKFAGDEDKCSEDDEISSTLTDSSAVYGAYNFVEIKSVDTKATVEDAFPEDFQIDEFED</sequence>
<protein>
    <recommendedName>
        <fullName evidence="10">Cell cycle checkpoint protein RAD17</fullName>
    </recommendedName>
</protein>
<keyword evidence="9" id="KW-1185">Reference proteome</keyword>
<keyword evidence="6" id="KW-0131">Cell cycle</keyword>
<evidence type="ECO:0000256" key="4">
    <source>
        <dbReference type="ARBA" id="ARBA00022840"/>
    </source>
</evidence>
<evidence type="ECO:0000313" key="9">
    <source>
        <dbReference type="Proteomes" id="UP000708208"/>
    </source>
</evidence>
<evidence type="ECO:0008006" key="10">
    <source>
        <dbReference type="Google" id="ProtNLM"/>
    </source>
</evidence>
<evidence type="ECO:0000256" key="7">
    <source>
        <dbReference type="SAM" id="MobiDB-lite"/>
    </source>
</evidence>
<keyword evidence="4" id="KW-0067">ATP-binding</keyword>
<dbReference type="EMBL" id="CAJVCH010189122">
    <property type="protein sequence ID" value="CAG7730113.1"/>
    <property type="molecule type" value="Genomic_DNA"/>
</dbReference>
<comment type="subcellular location">
    <subcellularLocation>
        <location evidence="1">Nucleus</location>
    </subcellularLocation>
</comment>
<feature type="compositionally biased region" description="Basic and acidic residues" evidence="7">
    <location>
        <begin position="66"/>
        <end position="80"/>
    </location>
</feature>
<dbReference type="Pfam" id="PF21960">
    <property type="entry name" value="RCF1-5-like_lid"/>
    <property type="match status" value="1"/>
</dbReference>
<dbReference type="Pfam" id="PF03215">
    <property type="entry name" value="Rad17"/>
    <property type="match status" value="1"/>
</dbReference>
<dbReference type="GO" id="GO:0005524">
    <property type="term" value="F:ATP binding"/>
    <property type="evidence" value="ECO:0007669"/>
    <property type="project" value="UniProtKB-KW"/>
</dbReference>
<dbReference type="GO" id="GO:0033314">
    <property type="term" value="P:mitotic DNA replication checkpoint signaling"/>
    <property type="evidence" value="ECO:0007669"/>
    <property type="project" value="TreeGrafter"/>
</dbReference>
<keyword evidence="2" id="KW-0547">Nucleotide-binding</keyword>
<dbReference type="OrthoDB" id="10265971at2759"/>
<organism evidence="8 9">
    <name type="scientific">Allacma fusca</name>
    <dbReference type="NCBI Taxonomy" id="39272"/>
    <lineage>
        <taxon>Eukaryota</taxon>
        <taxon>Metazoa</taxon>
        <taxon>Ecdysozoa</taxon>
        <taxon>Arthropoda</taxon>
        <taxon>Hexapoda</taxon>
        <taxon>Collembola</taxon>
        <taxon>Symphypleona</taxon>
        <taxon>Sminthuridae</taxon>
        <taxon>Allacma</taxon>
    </lineage>
</organism>
<feature type="region of interest" description="Disordered" evidence="7">
    <location>
        <begin position="45"/>
        <end position="87"/>
    </location>
</feature>
<dbReference type="AlphaFoldDB" id="A0A8J2NXH2"/>
<comment type="caution">
    <text evidence="8">The sequence shown here is derived from an EMBL/GenBank/DDBJ whole genome shotgun (WGS) entry which is preliminary data.</text>
</comment>
<dbReference type="PANTHER" id="PTHR12172">
    <property type="entry name" value="CELL CYCLE CHECKPOINT PROTEIN RAD17"/>
    <property type="match status" value="1"/>
</dbReference>
<dbReference type="GO" id="GO:0003682">
    <property type="term" value="F:chromatin binding"/>
    <property type="evidence" value="ECO:0007669"/>
    <property type="project" value="TreeGrafter"/>
</dbReference>
<dbReference type="GO" id="GO:0000077">
    <property type="term" value="P:DNA damage checkpoint signaling"/>
    <property type="evidence" value="ECO:0007669"/>
    <property type="project" value="TreeGrafter"/>
</dbReference>
<dbReference type="GO" id="GO:0005634">
    <property type="term" value="C:nucleus"/>
    <property type="evidence" value="ECO:0007669"/>
    <property type="project" value="UniProtKB-SubCell"/>
</dbReference>